<dbReference type="PROSITE" id="PS00028">
    <property type="entry name" value="ZINC_FINGER_C2H2_1"/>
    <property type="match status" value="1"/>
</dbReference>
<dbReference type="GO" id="GO:0008270">
    <property type="term" value="F:zinc ion binding"/>
    <property type="evidence" value="ECO:0007669"/>
    <property type="project" value="UniProtKB-KW"/>
</dbReference>
<evidence type="ECO:0000256" key="3">
    <source>
        <dbReference type="ARBA" id="ARBA00022737"/>
    </source>
</evidence>
<evidence type="ECO:0000313" key="11">
    <source>
        <dbReference type="Proteomes" id="UP000309340"/>
    </source>
</evidence>
<dbReference type="GO" id="GO:0005634">
    <property type="term" value="C:nucleus"/>
    <property type="evidence" value="ECO:0007669"/>
    <property type="project" value="UniProtKB-SubCell"/>
</dbReference>
<evidence type="ECO:0000256" key="2">
    <source>
        <dbReference type="ARBA" id="ARBA00022723"/>
    </source>
</evidence>
<keyword evidence="11" id="KW-1185">Reference proteome</keyword>
<evidence type="ECO:0000313" key="10">
    <source>
        <dbReference type="EMBL" id="TKA69407.1"/>
    </source>
</evidence>
<feature type="region of interest" description="Disordered" evidence="8">
    <location>
        <begin position="1"/>
        <end position="75"/>
    </location>
</feature>
<dbReference type="EMBL" id="NAJQ01000450">
    <property type="protein sequence ID" value="TKA69407.1"/>
    <property type="molecule type" value="Genomic_DNA"/>
</dbReference>
<keyword evidence="2" id="KW-0479">Metal-binding</keyword>
<comment type="caution">
    <text evidence="10">The sequence shown here is derived from an EMBL/GenBank/DDBJ whole genome shotgun (WGS) entry which is preliminary data.</text>
</comment>
<accession>A0A4U0X1D7</accession>
<dbReference type="InterPro" id="IPR013087">
    <property type="entry name" value="Znf_C2H2_type"/>
</dbReference>
<feature type="compositionally biased region" description="Polar residues" evidence="8">
    <location>
        <begin position="1"/>
        <end position="13"/>
    </location>
</feature>
<proteinExistence type="predicted"/>
<evidence type="ECO:0000259" key="9">
    <source>
        <dbReference type="PROSITE" id="PS50157"/>
    </source>
</evidence>
<dbReference type="SMART" id="SM00355">
    <property type="entry name" value="ZnF_C2H2"/>
    <property type="match status" value="5"/>
</dbReference>
<gene>
    <name evidence="10" type="ORF">B0A55_07833</name>
</gene>
<keyword evidence="5" id="KW-0862">Zinc</keyword>
<dbReference type="Proteomes" id="UP000309340">
    <property type="component" value="Unassembled WGS sequence"/>
</dbReference>
<keyword evidence="6" id="KW-0539">Nucleus</keyword>
<feature type="domain" description="C2H2-type" evidence="9">
    <location>
        <begin position="258"/>
        <end position="286"/>
    </location>
</feature>
<dbReference type="Gene3D" id="3.30.160.60">
    <property type="entry name" value="Classic Zinc Finger"/>
    <property type="match status" value="1"/>
</dbReference>
<feature type="compositionally biased region" description="Low complexity" evidence="8">
    <location>
        <begin position="466"/>
        <end position="477"/>
    </location>
</feature>
<feature type="compositionally biased region" description="Polar residues" evidence="8">
    <location>
        <begin position="63"/>
        <end position="75"/>
    </location>
</feature>
<keyword evidence="3" id="KW-0677">Repeat</keyword>
<dbReference type="Pfam" id="PF24666">
    <property type="entry name" value="zf-C2H2_fungi_2"/>
    <property type="match status" value="1"/>
</dbReference>
<comment type="subcellular location">
    <subcellularLocation>
        <location evidence="1">Nucleus</location>
    </subcellularLocation>
</comment>
<evidence type="ECO:0000256" key="1">
    <source>
        <dbReference type="ARBA" id="ARBA00004123"/>
    </source>
</evidence>
<feature type="compositionally biased region" description="Polar residues" evidence="8">
    <location>
        <begin position="435"/>
        <end position="452"/>
    </location>
</feature>
<feature type="region of interest" description="Disordered" evidence="8">
    <location>
        <begin position="435"/>
        <end position="536"/>
    </location>
</feature>
<dbReference type="PROSITE" id="PS50157">
    <property type="entry name" value="ZINC_FINGER_C2H2_2"/>
    <property type="match status" value="1"/>
</dbReference>
<evidence type="ECO:0000256" key="7">
    <source>
        <dbReference type="PROSITE-ProRule" id="PRU00042"/>
    </source>
</evidence>
<organism evidence="10 11">
    <name type="scientific">Friedmanniomyces simplex</name>
    <dbReference type="NCBI Taxonomy" id="329884"/>
    <lineage>
        <taxon>Eukaryota</taxon>
        <taxon>Fungi</taxon>
        <taxon>Dikarya</taxon>
        <taxon>Ascomycota</taxon>
        <taxon>Pezizomycotina</taxon>
        <taxon>Dothideomycetes</taxon>
        <taxon>Dothideomycetidae</taxon>
        <taxon>Mycosphaerellales</taxon>
        <taxon>Teratosphaeriaceae</taxon>
        <taxon>Friedmanniomyces</taxon>
    </lineage>
</organism>
<sequence length="709" mass="78666">MGANHSKTNSSGGTKDGKRSPIQEKHTSADSTAPFAFKAAALNIDRSPTIDKRTSFGGKSLGRSRTNTMSFHGSTHTVSDLDAAALPPTIHELDGHPNITRPPPPPRLRHLSELIDPAELPIDAHVRSPSGHLLAPEQVLVHPDRPLSIRERQAEIRERVRAASRLGWEAERVEEVPALAVKERASWVECTYPNCQQRFVSIQEMRRHKKHAPEHDYCKKCDLDCADWEELLQHKVSLMDDFYRNRHSLGTDAQPAHITCEFCGEDFKSFGGRRGHREQMHPADQEIRCSGCEALFTRAGNFVAHLEQGNCPEISAYEFRASVVHKHILKEIFKDPGEFGARMAASGVGYAEEALPGAVTEGAEGEDQDQDQEEGGVNLLDEEHAEQKSGYHALEPDVDLMSMEEPYARPIHETWPRLPGMQTAQLSRAMRSMSINSDASSVNGSESAMSDVTSRRGGLKVHTESSRSGPWPSLSSPISTASVASDDGDDDTVSNAASDRTAISYPQKPTVWTGQSSNTLFKPTHPNPPPPTTTTATTATVARTRQLEQLKQPPHQANATNLLYLRFYDPSSPDYSPTRFHHPLLSRFCCPLPQCDLDECQYDTLSDLEQHLQHWHLDHKFVCPTCLKRFASATAQVAHMESLGGKCRVRESTEYKLVQDEITGGFLAAKRLEEPFIYKVQRALVVAGQKARSDGVMQVEYKAKMPGEQ</sequence>
<evidence type="ECO:0000256" key="4">
    <source>
        <dbReference type="ARBA" id="ARBA00022771"/>
    </source>
</evidence>
<evidence type="ECO:0000256" key="6">
    <source>
        <dbReference type="ARBA" id="ARBA00023242"/>
    </source>
</evidence>
<dbReference type="AlphaFoldDB" id="A0A4U0X1D7"/>
<dbReference type="InterPro" id="IPR050888">
    <property type="entry name" value="ZnF_C2H2-type_TF"/>
</dbReference>
<name>A0A4U0X1D7_9PEZI</name>
<feature type="compositionally biased region" description="Polar residues" evidence="8">
    <location>
        <begin position="510"/>
        <end position="521"/>
    </location>
</feature>
<reference evidence="10 11" key="1">
    <citation type="submission" date="2017-03" db="EMBL/GenBank/DDBJ databases">
        <title>Genomes of endolithic fungi from Antarctica.</title>
        <authorList>
            <person name="Coleine C."/>
            <person name="Masonjones S."/>
            <person name="Stajich J.E."/>
        </authorList>
    </citation>
    <scope>NUCLEOTIDE SEQUENCE [LARGE SCALE GENOMIC DNA]</scope>
    <source>
        <strain evidence="10 11">CCFEE 5184</strain>
    </source>
</reference>
<evidence type="ECO:0000256" key="8">
    <source>
        <dbReference type="SAM" id="MobiDB-lite"/>
    </source>
</evidence>
<dbReference type="OrthoDB" id="8117402at2759"/>
<protein>
    <recommendedName>
        <fullName evidence="9">C2H2-type domain-containing protein</fullName>
    </recommendedName>
</protein>
<dbReference type="PANTHER" id="PTHR24406">
    <property type="entry name" value="TRANSCRIPTIONAL REPRESSOR CTCFL-RELATED"/>
    <property type="match status" value="1"/>
</dbReference>
<evidence type="ECO:0000256" key="5">
    <source>
        <dbReference type="ARBA" id="ARBA00022833"/>
    </source>
</evidence>
<feature type="compositionally biased region" description="Basic and acidic residues" evidence="8">
    <location>
        <begin position="15"/>
        <end position="28"/>
    </location>
</feature>
<keyword evidence="4 7" id="KW-0863">Zinc-finger</keyword>